<dbReference type="RefSeq" id="WP_175624680.1">
    <property type="nucleotide sequence ID" value="NZ_JADOEL010000008.1"/>
</dbReference>
<keyword evidence="1" id="KW-1133">Transmembrane helix</keyword>
<feature type="transmembrane region" description="Helical" evidence="1">
    <location>
        <begin position="20"/>
        <end position="40"/>
    </location>
</feature>
<accession>A0ABS0ETZ6</accession>
<evidence type="ECO:0000256" key="1">
    <source>
        <dbReference type="SAM" id="Phobius"/>
    </source>
</evidence>
<sequence length="155" mass="16378">MLRQHSIRPPALDKQAGIMLLEGLIAILVFSLGILALVGMQGVAVKQVTDAKYRSDASMLASQLIGTMWVSNRTPAALKANFDTATGASTELTNWKATVAATLPGITDDVNQPMVNVSSLGDANDGVVTMTISWRAPGDDASSPVHKYVTVAQIR</sequence>
<keyword evidence="3" id="KW-1185">Reference proteome</keyword>
<dbReference type="InterPro" id="IPR013362">
    <property type="entry name" value="Pilus_4_PilV"/>
</dbReference>
<gene>
    <name evidence="2" type="primary">pilV</name>
    <name evidence="2" type="ORF">IXC47_11530</name>
</gene>
<keyword evidence="1" id="KW-0812">Transmembrane</keyword>
<keyword evidence="1" id="KW-0472">Membrane</keyword>
<comment type="caution">
    <text evidence="2">The sequence shown here is derived from an EMBL/GenBank/DDBJ whole genome shotgun (WGS) entry which is preliminary data.</text>
</comment>
<organism evidence="2 3">
    <name type="scientific">Herminiimonas contaminans</name>
    <dbReference type="NCBI Taxonomy" id="1111140"/>
    <lineage>
        <taxon>Bacteria</taxon>
        <taxon>Pseudomonadati</taxon>
        <taxon>Pseudomonadota</taxon>
        <taxon>Betaproteobacteria</taxon>
        <taxon>Burkholderiales</taxon>
        <taxon>Oxalobacteraceae</taxon>
        <taxon>Herminiimonas</taxon>
    </lineage>
</organism>
<dbReference type="EMBL" id="JADOEL010000008">
    <property type="protein sequence ID" value="MBF8178313.1"/>
    <property type="molecule type" value="Genomic_DNA"/>
</dbReference>
<reference evidence="2 3" key="1">
    <citation type="submission" date="2020-11" db="EMBL/GenBank/DDBJ databases">
        <title>WGS of Herminiimonas contaminans strain Marseille-Q4544 isolated from planarians Schmidtea mediterranea.</title>
        <authorList>
            <person name="Kangale L."/>
        </authorList>
    </citation>
    <scope>NUCLEOTIDE SEQUENCE [LARGE SCALE GENOMIC DNA]</scope>
    <source>
        <strain evidence="2 3">Marseille-Q4544</strain>
    </source>
</reference>
<evidence type="ECO:0000313" key="2">
    <source>
        <dbReference type="EMBL" id="MBF8178313.1"/>
    </source>
</evidence>
<dbReference type="NCBIfam" id="TIGR02523">
    <property type="entry name" value="type_IV_pilV"/>
    <property type="match status" value="1"/>
</dbReference>
<evidence type="ECO:0000313" key="3">
    <source>
        <dbReference type="Proteomes" id="UP000657372"/>
    </source>
</evidence>
<protein>
    <submittedName>
        <fullName evidence="2">Type IV pilus modification protein PilV</fullName>
    </submittedName>
</protein>
<dbReference type="Proteomes" id="UP000657372">
    <property type="component" value="Unassembled WGS sequence"/>
</dbReference>
<proteinExistence type="predicted"/>
<name>A0ABS0ETZ6_9BURK</name>